<keyword evidence="1 4" id="KW-0863">Zinc-finger</keyword>
<feature type="region of interest" description="Disordered" evidence="5">
    <location>
        <begin position="186"/>
        <end position="229"/>
    </location>
</feature>
<dbReference type="OrthoDB" id="7841769at2759"/>
<dbReference type="InterPro" id="IPR001841">
    <property type="entry name" value="Znf_RING"/>
</dbReference>
<dbReference type="PANTHER" id="PTHR22663:SF17">
    <property type="entry name" value="RING FINGER PROTEIN NARYA-RELATED"/>
    <property type="match status" value="1"/>
</dbReference>
<evidence type="ECO:0000256" key="1">
    <source>
        <dbReference type="ARBA" id="ARBA00022771"/>
    </source>
</evidence>
<keyword evidence="3" id="KW-0469">Meiosis</keyword>
<evidence type="ECO:0000313" key="7">
    <source>
        <dbReference type="EMBL" id="EDW27821.1"/>
    </source>
</evidence>
<dbReference type="GO" id="GO:0019789">
    <property type="term" value="F:SUMO transferase activity"/>
    <property type="evidence" value="ECO:0007669"/>
    <property type="project" value="InterPro"/>
</dbReference>
<dbReference type="PhylomeDB" id="B4GYG5"/>
<evidence type="ECO:0000313" key="8">
    <source>
        <dbReference type="Proteomes" id="UP000008744"/>
    </source>
</evidence>
<proteinExistence type="predicted"/>
<dbReference type="PROSITE" id="PS50089">
    <property type="entry name" value="ZF_RING_2"/>
    <property type="match status" value="1"/>
</dbReference>
<dbReference type="GO" id="GO:0007143">
    <property type="term" value="P:female meiotic nuclear division"/>
    <property type="evidence" value="ECO:0007669"/>
    <property type="project" value="EnsemblMetazoa"/>
</dbReference>
<keyword evidence="8" id="KW-1185">Reference proteome</keyword>
<dbReference type="Pfam" id="PF14634">
    <property type="entry name" value="zf-RING_5"/>
    <property type="match status" value="1"/>
</dbReference>
<dbReference type="EMBL" id="CH479197">
    <property type="protein sequence ID" value="EDW27821.1"/>
    <property type="molecule type" value="Genomic_DNA"/>
</dbReference>
<name>B4GYG5_DROPE</name>
<dbReference type="AlphaFoldDB" id="B4GYG5"/>
<dbReference type="SMR" id="B4GYG5"/>
<dbReference type="HOGENOM" id="CLU_1130109_0_0_1"/>
<dbReference type="InterPro" id="IPR042123">
    <property type="entry name" value="Zip3/RNF212-like"/>
</dbReference>
<dbReference type="KEGG" id="dpe:6598581"/>
<dbReference type="GO" id="GO:0007131">
    <property type="term" value="P:reciprocal meiotic recombination"/>
    <property type="evidence" value="ECO:0007669"/>
    <property type="project" value="InterPro"/>
</dbReference>
<evidence type="ECO:0000256" key="4">
    <source>
        <dbReference type="PROSITE-ProRule" id="PRU00175"/>
    </source>
</evidence>
<reference evidence="7 8" key="1">
    <citation type="journal article" date="2007" name="Nature">
        <title>Evolution of genes and genomes on the Drosophila phylogeny.</title>
        <authorList>
            <consortium name="Drosophila 12 Genomes Consortium"/>
            <person name="Clark A.G."/>
            <person name="Eisen M.B."/>
            <person name="Smith D.R."/>
            <person name="Bergman C.M."/>
            <person name="Oliver B."/>
            <person name="Markow T.A."/>
            <person name="Kaufman T.C."/>
            <person name="Kellis M."/>
            <person name="Gelbart W."/>
            <person name="Iyer V.N."/>
            <person name="Pollard D.A."/>
            <person name="Sackton T.B."/>
            <person name="Larracuente A.M."/>
            <person name="Singh N.D."/>
            <person name="Abad J.P."/>
            <person name="Abt D.N."/>
            <person name="Adryan B."/>
            <person name="Aguade M."/>
            <person name="Akashi H."/>
            <person name="Anderson W.W."/>
            <person name="Aquadro C.F."/>
            <person name="Ardell D.H."/>
            <person name="Arguello R."/>
            <person name="Artieri C.G."/>
            <person name="Barbash D.A."/>
            <person name="Barker D."/>
            <person name="Barsanti P."/>
            <person name="Batterham P."/>
            <person name="Batzoglou S."/>
            <person name="Begun D."/>
            <person name="Bhutkar A."/>
            <person name="Blanco E."/>
            <person name="Bosak S.A."/>
            <person name="Bradley R.K."/>
            <person name="Brand A.D."/>
            <person name="Brent M.R."/>
            <person name="Brooks A.N."/>
            <person name="Brown R.H."/>
            <person name="Butlin R.K."/>
            <person name="Caggese C."/>
            <person name="Calvi B.R."/>
            <person name="Bernardo de Carvalho A."/>
            <person name="Caspi A."/>
            <person name="Castrezana S."/>
            <person name="Celniker S.E."/>
            <person name="Chang J.L."/>
            <person name="Chapple C."/>
            <person name="Chatterji S."/>
            <person name="Chinwalla A."/>
            <person name="Civetta A."/>
            <person name="Clifton S.W."/>
            <person name="Comeron J.M."/>
            <person name="Costello J.C."/>
            <person name="Coyne J.A."/>
            <person name="Daub J."/>
            <person name="David R.G."/>
            <person name="Delcher A.L."/>
            <person name="Delehaunty K."/>
            <person name="Do C.B."/>
            <person name="Ebling H."/>
            <person name="Edwards K."/>
            <person name="Eickbush T."/>
            <person name="Evans J.D."/>
            <person name="Filipski A."/>
            <person name="Findeiss S."/>
            <person name="Freyhult E."/>
            <person name="Fulton L."/>
            <person name="Fulton R."/>
            <person name="Garcia A.C."/>
            <person name="Gardiner A."/>
            <person name="Garfield D.A."/>
            <person name="Garvin B.E."/>
            <person name="Gibson G."/>
            <person name="Gilbert D."/>
            <person name="Gnerre S."/>
            <person name="Godfrey J."/>
            <person name="Good R."/>
            <person name="Gotea V."/>
            <person name="Gravely B."/>
            <person name="Greenberg A.J."/>
            <person name="Griffiths-Jones S."/>
            <person name="Gross S."/>
            <person name="Guigo R."/>
            <person name="Gustafson E.A."/>
            <person name="Haerty W."/>
            <person name="Hahn M.W."/>
            <person name="Halligan D.L."/>
            <person name="Halpern A.L."/>
            <person name="Halter G.M."/>
            <person name="Han M.V."/>
            <person name="Heger A."/>
            <person name="Hillier L."/>
            <person name="Hinrichs A.S."/>
            <person name="Holmes I."/>
            <person name="Hoskins R.A."/>
            <person name="Hubisz M.J."/>
            <person name="Hultmark D."/>
            <person name="Huntley M.A."/>
            <person name="Jaffe D.B."/>
            <person name="Jagadeeshan S."/>
            <person name="Jeck W.R."/>
            <person name="Johnson J."/>
            <person name="Jones C.D."/>
            <person name="Jordan W.C."/>
            <person name="Karpen G.H."/>
            <person name="Kataoka E."/>
            <person name="Keightley P.D."/>
            <person name="Kheradpour P."/>
            <person name="Kirkness E.F."/>
            <person name="Koerich L.B."/>
            <person name="Kristiansen K."/>
            <person name="Kudrna D."/>
            <person name="Kulathinal R.J."/>
            <person name="Kumar S."/>
            <person name="Kwok R."/>
            <person name="Lander E."/>
            <person name="Langley C.H."/>
            <person name="Lapoint R."/>
            <person name="Lazzaro B.P."/>
            <person name="Lee S.J."/>
            <person name="Levesque L."/>
            <person name="Li R."/>
            <person name="Lin C.F."/>
            <person name="Lin M.F."/>
            <person name="Lindblad-Toh K."/>
            <person name="Llopart A."/>
            <person name="Long M."/>
            <person name="Low L."/>
            <person name="Lozovsky E."/>
            <person name="Lu J."/>
            <person name="Luo M."/>
            <person name="Machado C.A."/>
            <person name="Makalowski W."/>
            <person name="Marzo M."/>
            <person name="Matsuda M."/>
            <person name="Matzkin L."/>
            <person name="McAllister B."/>
            <person name="McBride C.S."/>
            <person name="McKernan B."/>
            <person name="McKernan K."/>
            <person name="Mendez-Lago M."/>
            <person name="Minx P."/>
            <person name="Mollenhauer M.U."/>
            <person name="Montooth K."/>
            <person name="Mount S.M."/>
            <person name="Mu X."/>
            <person name="Myers E."/>
            <person name="Negre B."/>
            <person name="Newfeld S."/>
            <person name="Nielsen R."/>
            <person name="Noor M.A."/>
            <person name="O'Grady P."/>
            <person name="Pachter L."/>
            <person name="Papaceit M."/>
            <person name="Parisi M.J."/>
            <person name="Parisi M."/>
            <person name="Parts L."/>
            <person name="Pedersen J.S."/>
            <person name="Pesole G."/>
            <person name="Phillippy A.M."/>
            <person name="Ponting C.P."/>
            <person name="Pop M."/>
            <person name="Porcelli D."/>
            <person name="Powell J.R."/>
            <person name="Prohaska S."/>
            <person name="Pruitt K."/>
            <person name="Puig M."/>
            <person name="Quesneville H."/>
            <person name="Ram K.R."/>
            <person name="Rand D."/>
            <person name="Rasmussen M.D."/>
            <person name="Reed L.K."/>
            <person name="Reenan R."/>
            <person name="Reily A."/>
            <person name="Remington K.A."/>
            <person name="Rieger T.T."/>
            <person name="Ritchie M.G."/>
            <person name="Robin C."/>
            <person name="Rogers Y.H."/>
            <person name="Rohde C."/>
            <person name="Rozas J."/>
            <person name="Rubenfield M.J."/>
            <person name="Ruiz A."/>
            <person name="Russo S."/>
            <person name="Salzberg S.L."/>
            <person name="Sanchez-Gracia A."/>
            <person name="Saranga D.J."/>
            <person name="Sato H."/>
            <person name="Schaeffer S.W."/>
            <person name="Schatz M.C."/>
            <person name="Schlenke T."/>
            <person name="Schwartz R."/>
            <person name="Segarra C."/>
            <person name="Singh R.S."/>
            <person name="Sirot L."/>
            <person name="Sirota M."/>
            <person name="Sisneros N.B."/>
            <person name="Smith C.D."/>
            <person name="Smith T.F."/>
            <person name="Spieth J."/>
            <person name="Stage D.E."/>
            <person name="Stark A."/>
            <person name="Stephan W."/>
            <person name="Strausberg R.L."/>
            <person name="Strempel S."/>
            <person name="Sturgill D."/>
            <person name="Sutton G."/>
            <person name="Sutton G.G."/>
            <person name="Tao W."/>
            <person name="Teichmann S."/>
            <person name="Tobari Y.N."/>
            <person name="Tomimura Y."/>
            <person name="Tsolas J.M."/>
            <person name="Valente V.L."/>
            <person name="Venter E."/>
            <person name="Venter J.C."/>
            <person name="Vicario S."/>
            <person name="Vieira F.G."/>
            <person name="Vilella A.J."/>
            <person name="Villasante A."/>
            <person name="Walenz B."/>
            <person name="Wang J."/>
            <person name="Wasserman M."/>
            <person name="Watts T."/>
            <person name="Wilson D."/>
            <person name="Wilson R.K."/>
            <person name="Wing R.A."/>
            <person name="Wolfner M.F."/>
            <person name="Wong A."/>
            <person name="Wong G.K."/>
            <person name="Wu C.I."/>
            <person name="Wu G."/>
            <person name="Yamamoto D."/>
            <person name="Yang H.P."/>
            <person name="Yang S.P."/>
            <person name="Yorke J.A."/>
            <person name="Yoshida K."/>
            <person name="Zdobnov E."/>
            <person name="Zhang P."/>
            <person name="Zhang Y."/>
            <person name="Zimin A.V."/>
            <person name="Baldwin J."/>
            <person name="Abdouelleil A."/>
            <person name="Abdulkadir J."/>
            <person name="Abebe A."/>
            <person name="Abera B."/>
            <person name="Abreu J."/>
            <person name="Acer S.C."/>
            <person name="Aftuck L."/>
            <person name="Alexander A."/>
            <person name="An P."/>
            <person name="Anderson E."/>
            <person name="Anderson S."/>
            <person name="Arachi H."/>
            <person name="Azer M."/>
            <person name="Bachantsang P."/>
            <person name="Barry A."/>
            <person name="Bayul T."/>
            <person name="Berlin A."/>
            <person name="Bessette D."/>
            <person name="Bloom T."/>
            <person name="Blye J."/>
            <person name="Boguslavskiy L."/>
            <person name="Bonnet C."/>
            <person name="Boukhgalter B."/>
            <person name="Bourzgui I."/>
            <person name="Brown A."/>
            <person name="Cahill P."/>
            <person name="Channer S."/>
            <person name="Cheshatsang Y."/>
            <person name="Chuda L."/>
            <person name="Citroen M."/>
            <person name="Collymore A."/>
            <person name="Cooke P."/>
            <person name="Costello M."/>
            <person name="D'Aco K."/>
            <person name="Daza R."/>
            <person name="De Haan G."/>
            <person name="DeGray S."/>
            <person name="DeMaso C."/>
            <person name="Dhargay N."/>
            <person name="Dooley K."/>
            <person name="Dooley E."/>
            <person name="Doricent M."/>
            <person name="Dorje P."/>
            <person name="Dorjee K."/>
            <person name="Dupes A."/>
            <person name="Elong R."/>
            <person name="Falk J."/>
            <person name="Farina A."/>
            <person name="Faro S."/>
            <person name="Ferguson D."/>
            <person name="Fisher S."/>
            <person name="Foley C.D."/>
            <person name="Franke A."/>
            <person name="Friedrich D."/>
            <person name="Gadbois L."/>
            <person name="Gearin G."/>
            <person name="Gearin C.R."/>
            <person name="Giannoukos G."/>
            <person name="Goode T."/>
            <person name="Graham J."/>
            <person name="Grandbois E."/>
            <person name="Grewal S."/>
            <person name="Gyaltsen K."/>
            <person name="Hafez N."/>
            <person name="Hagos B."/>
            <person name="Hall J."/>
            <person name="Henson C."/>
            <person name="Hollinger A."/>
            <person name="Honan T."/>
            <person name="Huard M.D."/>
            <person name="Hughes L."/>
            <person name="Hurhula B."/>
            <person name="Husby M.E."/>
            <person name="Kamat A."/>
            <person name="Kanga B."/>
            <person name="Kashin S."/>
            <person name="Khazanovich D."/>
            <person name="Kisner P."/>
            <person name="Lance K."/>
            <person name="Lara M."/>
            <person name="Lee W."/>
            <person name="Lennon N."/>
            <person name="Letendre F."/>
            <person name="LeVine R."/>
            <person name="Lipovsky A."/>
            <person name="Liu X."/>
            <person name="Liu J."/>
            <person name="Liu S."/>
            <person name="Lokyitsang T."/>
            <person name="Lokyitsang Y."/>
            <person name="Lubonja R."/>
            <person name="Lui A."/>
            <person name="MacDonald P."/>
            <person name="Magnisalis V."/>
            <person name="Maru K."/>
            <person name="Matthews C."/>
            <person name="McCusker W."/>
            <person name="McDonough S."/>
            <person name="Mehta T."/>
            <person name="Meldrim J."/>
            <person name="Meneus L."/>
            <person name="Mihai O."/>
            <person name="Mihalev A."/>
            <person name="Mihova T."/>
            <person name="Mittelman R."/>
            <person name="Mlenga V."/>
            <person name="Montmayeur A."/>
            <person name="Mulrain L."/>
            <person name="Navidi A."/>
            <person name="Naylor J."/>
            <person name="Negash T."/>
            <person name="Nguyen T."/>
            <person name="Nguyen N."/>
            <person name="Nicol R."/>
            <person name="Norbu C."/>
            <person name="Norbu N."/>
            <person name="Novod N."/>
            <person name="O'Neill B."/>
            <person name="Osman S."/>
            <person name="Markiewicz E."/>
            <person name="Oyono O.L."/>
            <person name="Patti C."/>
            <person name="Phunkhang P."/>
            <person name="Pierre F."/>
            <person name="Priest M."/>
            <person name="Raghuraman S."/>
            <person name="Rege F."/>
            <person name="Reyes R."/>
            <person name="Rise C."/>
            <person name="Rogov P."/>
            <person name="Ross K."/>
            <person name="Ryan E."/>
            <person name="Settipalli S."/>
            <person name="Shea T."/>
            <person name="Sherpa N."/>
            <person name="Shi L."/>
            <person name="Shih D."/>
            <person name="Sparrow T."/>
            <person name="Spaulding J."/>
            <person name="Stalker J."/>
            <person name="Stange-Thomann N."/>
            <person name="Stavropoulos S."/>
            <person name="Stone C."/>
            <person name="Strader C."/>
            <person name="Tesfaye S."/>
            <person name="Thomson T."/>
            <person name="Thoulutsang Y."/>
            <person name="Thoulutsang D."/>
            <person name="Topham K."/>
            <person name="Topping I."/>
            <person name="Tsamla T."/>
            <person name="Vassiliev H."/>
            <person name="Vo A."/>
            <person name="Wangchuk T."/>
            <person name="Wangdi T."/>
            <person name="Weiand M."/>
            <person name="Wilkinson J."/>
            <person name="Wilson A."/>
            <person name="Yadav S."/>
            <person name="Young G."/>
            <person name="Yu Q."/>
            <person name="Zembek L."/>
            <person name="Zhong D."/>
            <person name="Zimmer A."/>
            <person name="Zwirko Z."/>
            <person name="Jaffe D.B."/>
            <person name="Alvarez P."/>
            <person name="Brockman W."/>
            <person name="Butler J."/>
            <person name="Chin C."/>
            <person name="Gnerre S."/>
            <person name="Grabherr M."/>
            <person name="Kleber M."/>
            <person name="Mauceli E."/>
            <person name="MacCallum I."/>
        </authorList>
    </citation>
    <scope>NUCLEOTIDE SEQUENCE [LARGE SCALE GENOMIC DNA]</scope>
    <source>
        <strain evidence="8">MSH-3 / Tucson 14011-0111.49</strain>
    </source>
</reference>
<dbReference type="GO" id="GO:0016925">
    <property type="term" value="P:protein sumoylation"/>
    <property type="evidence" value="ECO:0007669"/>
    <property type="project" value="TreeGrafter"/>
</dbReference>
<keyword evidence="2" id="KW-0862">Zinc</keyword>
<keyword evidence="1 4" id="KW-0479">Metal-binding</keyword>
<dbReference type="GO" id="GO:1903343">
    <property type="term" value="P:positive regulation of meiotic DNA double-strand break formation"/>
    <property type="evidence" value="ECO:0007669"/>
    <property type="project" value="EnsemblMetazoa"/>
</dbReference>
<evidence type="ECO:0000256" key="2">
    <source>
        <dbReference type="ARBA" id="ARBA00022833"/>
    </source>
</evidence>
<dbReference type="GO" id="GO:0007129">
    <property type="term" value="P:homologous chromosome pairing at meiosis"/>
    <property type="evidence" value="ECO:0007669"/>
    <property type="project" value="TreeGrafter"/>
</dbReference>
<organism evidence="8">
    <name type="scientific">Drosophila persimilis</name>
    <name type="common">Fruit fly</name>
    <dbReference type="NCBI Taxonomy" id="7234"/>
    <lineage>
        <taxon>Eukaryota</taxon>
        <taxon>Metazoa</taxon>
        <taxon>Ecdysozoa</taxon>
        <taxon>Arthropoda</taxon>
        <taxon>Hexapoda</taxon>
        <taxon>Insecta</taxon>
        <taxon>Pterygota</taxon>
        <taxon>Neoptera</taxon>
        <taxon>Endopterygota</taxon>
        <taxon>Diptera</taxon>
        <taxon>Brachycera</taxon>
        <taxon>Muscomorpha</taxon>
        <taxon>Ephydroidea</taxon>
        <taxon>Drosophilidae</taxon>
        <taxon>Drosophila</taxon>
        <taxon>Sophophora</taxon>
    </lineage>
</organism>
<dbReference type="Gene3D" id="3.30.40.10">
    <property type="entry name" value="Zinc/RING finger domain, C3HC4 (zinc finger)"/>
    <property type="match status" value="1"/>
</dbReference>
<dbReference type="GO" id="GO:0000801">
    <property type="term" value="C:central element"/>
    <property type="evidence" value="ECO:0007669"/>
    <property type="project" value="EnsemblMetazoa"/>
</dbReference>
<gene>
    <name evidence="7" type="primary">Dper\GL19917</name>
    <name evidence="7" type="ORF">Dper_GL19917</name>
</gene>
<evidence type="ECO:0000259" key="6">
    <source>
        <dbReference type="PROSITE" id="PS50089"/>
    </source>
</evidence>
<feature type="domain" description="RING-type" evidence="6">
    <location>
        <begin position="28"/>
        <end position="76"/>
    </location>
</feature>
<dbReference type="eggNOG" id="KOG4739">
    <property type="taxonomic scope" value="Eukaryota"/>
</dbReference>
<dbReference type="InterPro" id="IPR013083">
    <property type="entry name" value="Znf_RING/FYVE/PHD"/>
</dbReference>
<evidence type="ECO:0000256" key="5">
    <source>
        <dbReference type="SAM" id="MobiDB-lite"/>
    </source>
</evidence>
<evidence type="ECO:0000256" key="3">
    <source>
        <dbReference type="ARBA" id="ARBA00023254"/>
    </source>
</evidence>
<dbReference type="Proteomes" id="UP000008744">
    <property type="component" value="Unassembled WGS sequence"/>
</dbReference>
<dbReference type="GO" id="GO:0035861">
    <property type="term" value="C:site of double-strand break"/>
    <property type="evidence" value="ECO:0007669"/>
    <property type="project" value="EnsemblMetazoa"/>
</dbReference>
<dbReference type="SUPFAM" id="SSF57850">
    <property type="entry name" value="RING/U-box"/>
    <property type="match status" value="1"/>
</dbReference>
<dbReference type="GO" id="GO:0005713">
    <property type="term" value="C:recombination nodule"/>
    <property type="evidence" value="ECO:0007669"/>
    <property type="project" value="EnsemblMetazoa"/>
</dbReference>
<protein>
    <submittedName>
        <fullName evidence="7">GL19917</fullName>
    </submittedName>
</protein>
<accession>B4GYG5</accession>
<dbReference type="STRING" id="7234.B4GYG5"/>
<sequence>MMSKVGADDAGKSSPTPKPDANKLWIHCNRCFDQFALKRHMFFLLACQHVSCEKCVKACLGRTPSDAPIYTCPICHKNVRGRQINNSMPNNLKRLFHPEPWNLALDFVETFQRTNQKNFNKYKEKKEKIMDKLDKDIELAQLVCQKHFHEQQTLRVERRKLTLRMRQIKLQVAQQKEAERRFLMSKRRRSMEEHTGPASVLAIDPLDSRAPTSFRNRMPPPQSAAAENRRQQITSFAHESNNSFDL</sequence>
<dbReference type="PANTHER" id="PTHR22663">
    <property type="entry name" value="RING FINGER PROTEIN NARYA-RELATED"/>
    <property type="match status" value="1"/>
</dbReference>
<dbReference type="GO" id="GO:0008270">
    <property type="term" value="F:zinc ion binding"/>
    <property type="evidence" value="ECO:0007669"/>
    <property type="project" value="UniProtKB-KW"/>
</dbReference>
<dbReference type="OMA" id="SKLWIHC"/>